<evidence type="ECO:0000256" key="2">
    <source>
        <dbReference type="ARBA" id="ARBA00022525"/>
    </source>
</evidence>
<dbReference type="Proteomes" id="UP000004662">
    <property type="component" value="Chromosome"/>
</dbReference>
<dbReference type="Gene3D" id="2.150.10.10">
    <property type="entry name" value="Serralysin-like metalloprotease, C-terminal"/>
    <property type="match status" value="1"/>
</dbReference>
<dbReference type="InterPro" id="IPR001343">
    <property type="entry name" value="Hemolysn_Ca-bd"/>
</dbReference>
<gene>
    <name evidence="3" type="ORF">DFW101_2889</name>
</gene>
<accession>G7QBM8</accession>
<dbReference type="HOGENOM" id="CLU_1183518_0_0_7"/>
<dbReference type="STRING" id="694327.DFW101_2889"/>
<dbReference type="InterPro" id="IPR050557">
    <property type="entry name" value="RTX_toxin/Mannuronan_C5-epim"/>
</dbReference>
<organism evidence="3 4">
    <name type="scientific">Solidesulfovibrio carbinoliphilus subsp. oakridgensis</name>
    <dbReference type="NCBI Taxonomy" id="694327"/>
    <lineage>
        <taxon>Bacteria</taxon>
        <taxon>Pseudomonadati</taxon>
        <taxon>Thermodesulfobacteriota</taxon>
        <taxon>Desulfovibrionia</taxon>
        <taxon>Desulfovibrionales</taxon>
        <taxon>Desulfovibrionaceae</taxon>
        <taxon>Solidesulfovibrio</taxon>
    </lineage>
</organism>
<protein>
    <recommendedName>
        <fullName evidence="5">Hemolysin-type calcium-binding region</fullName>
    </recommendedName>
</protein>
<dbReference type="InterPro" id="IPR011049">
    <property type="entry name" value="Serralysin-like_metalloprot_C"/>
</dbReference>
<comment type="subcellular location">
    <subcellularLocation>
        <location evidence="1">Secreted</location>
    </subcellularLocation>
</comment>
<dbReference type="PANTHER" id="PTHR38340:SF1">
    <property type="entry name" value="S-LAYER PROTEIN"/>
    <property type="match status" value="1"/>
</dbReference>
<dbReference type="EMBL" id="CM001368">
    <property type="protein sequence ID" value="EHJ48891.1"/>
    <property type="molecule type" value="Genomic_DNA"/>
</dbReference>
<dbReference type="AlphaFoldDB" id="G7QBM8"/>
<dbReference type="PANTHER" id="PTHR38340">
    <property type="entry name" value="S-LAYER PROTEIN"/>
    <property type="match status" value="1"/>
</dbReference>
<name>G7QBM8_9BACT</name>
<dbReference type="GO" id="GO:0005576">
    <property type="term" value="C:extracellular region"/>
    <property type="evidence" value="ECO:0007669"/>
    <property type="project" value="UniProtKB-SubCell"/>
</dbReference>
<dbReference type="GO" id="GO:0005509">
    <property type="term" value="F:calcium ion binding"/>
    <property type="evidence" value="ECO:0007669"/>
    <property type="project" value="InterPro"/>
</dbReference>
<sequence length="234" mass="24181">MGVSLRPVAVVGTANGGSWRYQVFWAKNIDMEGMYMISWLNAETFQVVANAAPGEGVVIGPIVETGSAPSFLAGSSSTAAPASINVLDMAYSNYATLQNSVASPWMMVGGSGNDAFYGGYGNDAIVGNDGNDTLGAMFGTNWIDGGSGNDTLFAGLTPSVYIGGSGTDTLAVASAPGYLQLSKTTIDLYNPTTSTVASYTGNMVLDTFNNVNYGFVDKSVETITYLPSGSTLTL</sequence>
<reference evidence="4" key="1">
    <citation type="journal article" date="2015" name="Genome Announc.">
        <title>High-Quality Draft Genome Sequence of Desulfovibrio carbinoliphilus FW-101-2B, an Organic Acid-Oxidizing Sulfate-Reducing Bacterium Isolated from Uranium(VI)-Contaminated Groundwater.</title>
        <authorList>
            <person name="Ramsay B.D."/>
            <person name="Hwang C."/>
            <person name="Woo H.L."/>
            <person name="Carroll S.L."/>
            <person name="Lucas S."/>
            <person name="Han J."/>
            <person name="Lapidus A.L."/>
            <person name="Cheng J.F."/>
            <person name="Goodwin L.A."/>
            <person name="Pitluck S."/>
            <person name="Peters L."/>
            <person name="Chertkov O."/>
            <person name="Held B."/>
            <person name="Detter J.C."/>
            <person name="Han C.S."/>
            <person name="Tapia R."/>
            <person name="Land M.L."/>
            <person name="Hauser L.J."/>
            <person name="Kyrpides N.C."/>
            <person name="Ivanova N.N."/>
            <person name="Mikhailova N."/>
            <person name="Pagani I."/>
            <person name="Woyke T."/>
            <person name="Arkin A.P."/>
            <person name="Dehal P."/>
            <person name="Chivian D."/>
            <person name="Criddle C.S."/>
            <person name="Wu W."/>
            <person name="Chakraborty R."/>
            <person name="Hazen T.C."/>
            <person name="Fields M.W."/>
        </authorList>
    </citation>
    <scope>NUCLEOTIDE SEQUENCE [LARGE SCALE GENOMIC DNA]</scope>
    <source>
        <strain evidence="4">FW-101-2B</strain>
    </source>
</reference>
<evidence type="ECO:0000256" key="1">
    <source>
        <dbReference type="ARBA" id="ARBA00004613"/>
    </source>
</evidence>
<evidence type="ECO:0000313" key="4">
    <source>
        <dbReference type="Proteomes" id="UP000004662"/>
    </source>
</evidence>
<dbReference type="SUPFAM" id="SSF51120">
    <property type="entry name" value="beta-Roll"/>
    <property type="match status" value="1"/>
</dbReference>
<proteinExistence type="predicted"/>
<evidence type="ECO:0000313" key="3">
    <source>
        <dbReference type="EMBL" id="EHJ48891.1"/>
    </source>
</evidence>
<dbReference type="PRINTS" id="PR00313">
    <property type="entry name" value="CABNDNGRPT"/>
</dbReference>
<dbReference type="eggNOG" id="COG2931">
    <property type="taxonomic scope" value="Bacteria"/>
</dbReference>
<dbReference type="Pfam" id="PF00353">
    <property type="entry name" value="HemolysinCabind"/>
    <property type="match status" value="2"/>
</dbReference>
<evidence type="ECO:0008006" key="5">
    <source>
        <dbReference type="Google" id="ProtNLM"/>
    </source>
</evidence>
<keyword evidence="4" id="KW-1185">Reference proteome</keyword>
<keyword evidence="2" id="KW-0964">Secreted</keyword>